<organism evidence="2">
    <name type="scientific">hydrothermal vent metagenome</name>
    <dbReference type="NCBI Taxonomy" id="652676"/>
    <lineage>
        <taxon>unclassified sequences</taxon>
        <taxon>metagenomes</taxon>
        <taxon>ecological metagenomes</taxon>
    </lineage>
</organism>
<dbReference type="InterPro" id="IPR004785">
    <property type="entry name" value="RpiB"/>
</dbReference>
<dbReference type="InterPro" id="IPR036569">
    <property type="entry name" value="RpiB_LacA_LacB_sf"/>
</dbReference>
<dbReference type="SUPFAM" id="SSF89623">
    <property type="entry name" value="Ribose/Galactose isomerase RpiB/AlsB"/>
    <property type="match status" value="1"/>
</dbReference>
<name>A0A3B1CHA2_9ZZZZ</name>
<reference evidence="2" key="1">
    <citation type="submission" date="2018-06" db="EMBL/GenBank/DDBJ databases">
        <authorList>
            <person name="Zhirakovskaya E."/>
        </authorList>
    </citation>
    <scope>NUCLEOTIDE SEQUENCE</scope>
</reference>
<dbReference type="Pfam" id="PF02502">
    <property type="entry name" value="LacAB_rpiB"/>
    <property type="match status" value="1"/>
</dbReference>
<keyword evidence="1 2" id="KW-0413">Isomerase</keyword>
<dbReference type="PANTHER" id="PTHR30345">
    <property type="entry name" value="RIBOSE-5-PHOSPHATE ISOMERASE B"/>
    <property type="match status" value="1"/>
</dbReference>
<dbReference type="Gene3D" id="3.40.1400.10">
    <property type="entry name" value="Sugar-phosphate isomerase, RpiB/LacA/LacB"/>
    <property type="match status" value="1"/>
</dbReference>
<dbReference type="InterPro" id="IPR003500">
    <property type="entry name" value="RpiB_LacA_LacB"/>
</dbReference>
<dbReference type="GO" id="GO:0005975">
    <property type="term" value="P:carbohydrate metabolic process"/>
    <property type="evidence" value="ECO:0007669"/>
    <property type="project" value="InterPro"/>
</dbReference>
<evidence type="ECO:0000256" key="1">
    <source>
        <dbReference type="ARBA" id="ARBA00023235"/>
    </source>
</evidence>
<dbReference type="PANTHER" id="PTHR30345:SF0">
    <property type="entry name" value="DNA DAMAGE-REPAIR_TOLERATION PROTEIN DRT102"/>
    <property type="match status" value="1"/>
</dbReference>
<dbReference type="NCBIfam" id="TIGR00689">
    <property type="entry name" value="rpiB_lacA_lacB"/>
    <property type="match status" value="1"/>
</dbReference>
<accession>A0A3B1CHA2</accession>
<protein>
    <submittedName>
        <fullName evidence="2">Ribose 5-phosphate isomerase B</fullName>
        <ecNumber evidence="2">5.3.1.6</ecNumber>
    </submittedName>
</protein>
<evidence type="ECO:0000313" key="2">
    <source>
        <dbReference type="EMBL" id="VAX22030.1"/>
    </source>
</evidence>
<dbReference type="GO" id="GO:0004751">
    <property type="term" value="F:ribose-5-phosphate isomerase activity"/>
    <property type="evidence" value="ECO:0007669"/>
    <property type="project" value="UniProtKB-EC"/>
</dbReference>
<gene>
    <name evidence="2" type="ORF">MNBD_NITROSPINAE01-710</name>
</gene>
<dbReference type="PIRSF" id="PIRSF005384">
    <property type="entry name" value="RpiB_LacA_B"/>
    <property type="match status" value="1"/>
</dbReference>
<dbReference type="AlphaFoldDB" id="A0A3B1CHA2"/>
<proteinExistence type="predicted"/>
<dbReference type="NCBIfam" id="TIGR01120">
    <property type="entry name" value="rpiB"/>
    <property type="match status" value="1"/>
</dbReference>
<sequence>MADLKKIAIASDHGAFELKELLVSKLQELGYEPQDMGVNSEESVDYPDYGEKVAKAVSAGEVERGILLCGTGIGMSITANKFPNVRAALVHDHFTATMSKKHNNANILVMGARILDVDTAYEILNAWLNTEYEGGRHDRRLEKISNLEKSGILKNKV</sequence>
<dbReference type="EMBL" id="UOGC01000131">
    <property type="protein sequence ID" value="VAX22030.1"/>
    <property type="molecule type" value="Genomic_DNA"/>
</dbReference>
<dbReference type="NCBIfam" id="NF004051">
    <property type="entry name" value="PRK05571.1"/>
    <property type="match status" value="1"/>
</dbReference>
<dbReference type="EC" id="5.3.1.6" evidence="2"/>